<dbReference type="Pfam" id="PF01734">
    <property type="entry name" value="Patatin"/>
    <property type="match status" value="1"/>
</dbReference>
<keyword evidence="7" id="KW-1185">Reference proteome</keyword>
<keyword evidence="3 4" id="KW-0443">Lipid metabolism</keyword>
<evidence type="ECO:0000256" key="2">
    <source>
        <dbReference type="ARBA" id="ARBA00022963"/>
    </source>
</evidence>
<proteinExistence type="predicted"/>
<reference evidence="6 7" key="1">
    <citation type="submission" date="2020-08" db="EMBL/GenBank/DDBJ databases">
        <title>Functional genomics of gut bacteria from endangered species of beetles.</title>
        <authorList>
            <person name="Carlos-Shanley C."/>
        </authorList>
    </citation>
    <scope>NUCLEOTIDE SEQUENCE [LARGE SCALE GENOMIC DNA]</scope>
    <source>
        <strain evidence="6 7">S00151</strain>
    </source>
</reference>
<feature type="active site" description="Nucleophile" evidence="4">
    <location>
        <position position="48"/>
    </location>
</feature>
<dbReference type="AlphaFoldDB" id="A0A840KHY0"/>
<dbReference type="PROSITE" id="PS51635">
    <property type="entry name" value="PNPLA"/>
    <property type="match status" value="1"/>
</dbReference>
<dbReference type="RefSeq" id="WP_184190707.1">
    <property type="nucleotide sequence ID" value="NZ_JACHLE010000004.1"/>
</dbReference>
<dbReference type="GO" id="GO:0016787">
    <property type="term" value="F:hydrolase activity"/>
    <property type="evidence" value="ECO:0007669"/>
    <property type="project" value="UniProtKB-UniRule"/>
</dbReference>
<feature type="active site" description="Proton acceptor" evidence="4">
    <location>
        <position position="160"/>
    </location>
</feature>
<feature type="short sequence motif" description="GXSXG" evidence="4">
    <location>
        <begin position="46"/>
        <end position="50"/>
    </location>
</feature>
<feature type="domain" description="PNPLA" evidence="5">
    <location>
        <begin position="15"/>
        <end position="173"/>
    </location>
</feature>
<dbReference type="PANTHER" id="PTHR14226:SF78">
    <property type="entry name" value="SLR0060 PROTEIN"/>
    <property type="match status" value="1"/>
</dbReference>
<dbReference type="Gene3D" id="3.40.1090.10">
    <property type="entry name" value="Cytosolic phospholipase A2 catalytic domain"/>
    <property type="match status" value="1"/>
</dbReference>
<dbReference type="GO" id="GO:0016042">
    <property type="term" value="P:lipid catabolic process"/>
    <property type="evidence" value="ECO:0007669"/>
    <property type="project" value="UniProtKB-UniRule"/>
</dbReference>
<dbReference type="EMBL" id="JACHLE010000004">
    <property type="protein sequence ID" value="MBB4807628.1"/>
    <property type="molecule type" value="Genomic_DNA"/>
</dbReference>
<feature type="short sequence motif" description="GXGXXG" evidence="4">
    <location>
        <begin position="19"/>
        <end position="24"/>
    </location>
</feature>
<dbReference type="Proteomes" id="UP000592180">
    <property type="component" value="Unassembled WGS sequence"/>
</dbReference>
<evidence type="ECO:0000256" key="4">
    <source>
        <dbReference type="PROSITE-ProRule" id="PRU01161"/>
    </source>
</evidence>
<dbReference type="InterPro" id="IPR050301">
    <property type="entry name" value="NTE"/>
</dbReference>
<dbReference type="SUPFAM" id="SSF52151">
    <property type="entry name" value="FabD/lysophospholipase-like"/>
    <property type="match status" value="1"/>
</dbReference>
<dbReference type="InterPro" id="IPR016035">
    <property type="entry name" value="Acyl_Trfase/lysoPLipase"/>
</dbReference>
<feature type="short sequence motif" description="DGA/G" evidence="4">
    <location>
        <begin position="160"/>
        <end position="162"/>
    </location>
</feature>
<sequence length="265" mass="29761">MGLFSFKKKKPVIGLTLSGGGMRGIAHIAVLKALEEYDLKPHIISGTSAGSIIAAFYSFGKTPDEMMEIVKQTTFFSRSYLRLSKNGIFSSNFILKLFKDHFPEDNFSILKIPVYVAATEMTHGIVDFFSEGELFLPLLASSSVPFVLSPVRIGEKLYIDGGVLDNLPIEPIIDKCDFLIGSHVNSISYDALQNMSLMKEFDRILHLAIAKSVYSKAKSCDIFLDPPKMTQFSLFNKKNLDEMFKEVYEYTCKELEDKGYKKANI</sequence>
<evidence type="ECO:0000313" key="6">
    <source>
        <dbReference type="EMBL" id="MBB4807628.1"/>
    </source>
</evidence>
<comment type="caution">
    <text evidence="6">The sequence shown here is derived from an EMBL/GenBank/DDBJ whole genome shotgun (WGS) entry which is preliminary data.</text>
</comment>
<evidence type="ECO:0000259" key="5">
    <source>
        <dbReference type="PROSITE" id="PS51635"/>
    </source>
</evidence>
<evidence type="ECO:0000256" key="3">
    <source>
        <dbReference type="ARBA" id="ARBA00023098"/>
    </source>
</evidence>
<protein>
    <submittedName>
        <fullName evidence="6">NTE family protein</fullName>
    </submittedName>
</protein>
<dbReference type="CDD" id="cd07205">
    <property type="entry name" value="Pat_PNPLA6_PNPLA7_NTE1_like"/>
    <property type="match status" value="1"/>
</dbReference>
<organism evidence="6 7">
    <name type="scientific">Chryseobacterium defluvii</name>
    <dbReference type="NCBI Taxonomy" id="160396"/>
    <lineage>
        <taxon>Bacteria</taxon>
        <taxon>Pseudomonadati</taxon>
        <taxon>Bacteroidota</taxon>
        <taxon>Flavobacteriia</taxon>
        <taxon>Flavobacteriales</taxon>
        <taxon>Weeksellaceae</taxon>
        <taxon>Chryseobacterium group</taxon>
        <taxon>Chryseobacterium</taxon>
    </lineage>
</organism>
<accession>A0A840KHY0</accession>
<dbReference type="InterPro" id="IPR002641">
    <property type="entry name" value="PNPLA_dom"/>
</dbReference>
<dbReference type="PANTHER" id="PTHR14226">
    <property type="entry name" value="NEUROPATHY TARGET ESTERASE/SWISS CHEESE D.MELANOGASTER"/>
    <property type="match status" value="1"/>
</dbReference>
<name>A0A840KHY0_9FLAO</name>
<keyword evidence="1 4" id="KW-0378">Hydrolase</keyword>
<keyword evidence="2 4" id="KW-0442">Lipid degradation</keyword>
<gene>
    <name evidence="6" type="ORF">HNP38_002934</name>
</gene>
<evidence type="ECO:0000313" key="7">
    <source>
        <dbReference type="Proteomes" id="UP000592180"/>
    </source>
</evidence>
<evidence type="ECO:0000256" key="1">
    <source>
        <dbReference type="ARBA" id="ARBA00022801"/>
    </source>
</evidence>